<dbReference type="InterPro" id="IPR009061">
    <property type="entry name" value="DNA-bd_dom_put_sf"/>
</dbReference>
<keyword evidence="1" id="KW-0805">Transcription regulation</keyword>
<dbReference type="PANTHER" id="PTHR30204">
    <property type="entry name" value="REDOX-CYCLING DRUG-SENSING TRANSCRIPTIONAL ACTIVATOR SOXR"/>
    <property type="match status" value="1"/>
</dbReference>
<evidence type="ECO:0000256" key="2">
    <source>
        <dbReference type="ARBA" id="ARBA00023125"/>
    </source>
</evidence>
<dbReference type="InterPro" id="IPR047057">
    <property type="entry name" value="MerR_fam"/>
</dbReference>
<gene>
    <name evidence="5" type="ORF">E6P75_11420</name>
</gene>
<dbReference type="AlphaFoldDB" id="A0AAW6TGZ3"/>
<accession>A0AAW6TGZ3</accession>
<evidence type="ECO:0000256" key="1">
    <source>
        <dbReference type="ARBA" id="ARBA00023015"/>
    </source>
</evidence>
<evidence type="ECO:0000313" key="5">
    <source>
        <dbReference type="EMBL" id="MDI4510803.1"/>
    </source>
</evidence>
<dbReference type="PROSITE" id="PS50937">
    <property type="entry name" value="HTH_MERR_2"/>
    <property type="match status" value="1"/>
</dbReference>
<evidence type="ECO:0000259" key="4">
    <source>
        <dbReference type="PROSITE" id="PS50937"/>
    </source>
</evidence>
<comment type="caution">
    <text evidence="5">The sequence shown here is derived from an EMBL/GenBank/DDBJ whole genome shotgun (WGS) entry which is preliminary data.</text>
</comment>
<dbReference type="Pfam" id="PF09278">
    <property type="entry name" value="MerR-DNA-bind"/>
    <property type="match status" value="1"/>
</dbReference>
<dbReference type="PANTHER" id="PTHR30204:SF94">
    <property type="entry name" value="HEAVY METAL-DEPENDENT TRANSCRIPTIONAL REGULATOR HI_0293-RELATED"/>
    <property type="match status" value="1"/>
</dbReference>
<reference evidence="5" key="1">
    <citation type="submission" date="2019-04" db="EMBL/GenBank/DDBJ databases">
        <title>Moraxella osloensis CCUG 73412, isolated from corneal scrapings as causative agent of keratitis.</title>
        <authorList>
            <person name="Connolly G."/>
            <person name="Jaen-Luchoro D."/>
            <person name="Pinyeiro-Iglesias B."/>
            <person name="Curry A."/>
            <person name="Knowles S."/>
            <person name="Moore E.R.B."/>
        </authorList>
    </citation>
    <scope>NUCLEOTIDE SEQUENCE</scope>
    <source>
        <strain evidence="5">CCUG 73412</strain>
    </source>
</reference>
<dbReference type="Pfam" id="PF00376">
    <property type="entry name" value="MerR"/>
    <property type="match status" value="1"/>
</dbReference>
<organism evidence="5">
    <name type="scientific">Faucicola osloensis</name>
    <name type="common">Moraxella osloensis</name>
    <dbReference type="NCBI Taxonomy" id="34062"/>
    <lineage>
        <taxon>Bacteria</taxon>
        <taxon>Pseudomonadati</taxon>
        <taxon>Pseudomonadota</taxon>
        <taxon>Gammaproteobacteria</taxon>
        <taxon>Moraxellales</taxon>
        <taxon>Moraxellaceae</taxon>
        <taxon>Faucicola</taxon>
    </lineage>
</organism>
<feature type="domain" description="HTH merR-type" evidence="4">
    <location>
        <begin position="1"/>
        <end position="69"/>
    </location>
</feature>
<evidence type="ECO:0000256" key="3">
    <source>
        <dbReference type="ARBA" id="ARBA00023163"/>
    </source>
</evidence>
<dbReference type="SMART" id="SM00422">
    <property type="entry name" value="HTH_MERR"/>
    <property type="match status" value="1"/>
</dbReference>
<dbReference type="GO" id="GO:0003700">
    <property type="term" value="F:DNA-binding transcription factor activity"/>
    <property type="evidence" value="ECO:0007669"/>
    <property type="project" value="InterPro"/>
</dbReference>
<sequence length="130" mass="14763">MNIKQVEQTTGLTARQIREYEKIGLIPAITRTPSGYRDYSQDSIERLQFIKRARDVDFSLAEIKVLLAMQDNPCRNNSEVKALTAQHIVTLNEKIEQLQAMKSTLQVWHDSCKGDGTAECGILDKLVIKE</sequence>
<dbReference type="Gene3D" id="1.10.1660.10">
    <property type="match status" value="1"/>
</dbReference>
<dbReference type="InterPro" id="IPR015358">
    <property type="entry name" value="Tscrpt_reg_MerR_DNA-bd"/>
</dbReference>
<dbReference type="EMBL" id="SSCJ01000012">
    <property type="protein sequence ID" value="MDI4510803.1"/>
    <property type="molecule type" value="Genomic_DNA"/>
</dbReference>
<dbReference type="InterPro" id="IPR000551">
    <property type="entry name" value="MerR-type_HTH_dom"/>
</dbReference>
<protein>
    <submittedName>
        <fullName evidence="5">MerR family transcriptional regulator</fullName>
    </submittedName>
</protein>
<dbReference type="SUPFAM" id="SSF46955">
    <property type="entry name" value="Putative DNA-binding domain"/>
    <property type="match status" value="1"/>
</dbReference>
<proteinExistence type="predicted"/>
<keyword evidence="2" id="KW-0238">DNA-binding</keyword>
<name>A0AAW6TGZ3_FAUOS</name>
<dbReference type="GO" id="GO:0003677">
    <property type="term" value="F:DNA binding"/>
    <property type="evidence" value="ECO:0007669"/>
    <property type="project" value="UniProtKB-KW"/>
</dbReference>
<keyword evidence="3" id="KW-0804">Transcription</keyword>